<evidence type="ECO:0000313" key="2">
    <source>
        <dbReference type="Proteomes" id="UP000326147"/>
    </source>
</evidence>
<dbReference type="Proteomes" id="UP000326147">
    <property type="component" value="Segment"/>
</dbReference>
<reference evidence="2" key="1">
    <citation type="submission" date="2019-06" db="EMBL/GenBank/DDBJ databases">
        <title>Complete genome sequence of Serratia marcescens podophage Pila.</title>
        <authorList>
            <person name="Melbern L."/>
            <person name="Broussard K."/>
            <person name="Moreland R."/>
            <person name="Liu M."/>
            <person name="Ramsey J."/>
            <person name="Leavitt J."/>
        </authorList>
    </citation>
    <scope>NUCLEOTIDE SEQUENCE [LARGE SCALE GENOMIC DNA]</scope>
</reference>
<proteinExistence type="predicted"/>
<accession>A0A5J6T9F4</accession>
<reference evidence="1 2" key="2">
    <citation type="journal article" date="2020" name="Microbiol. Resour. Announc.">
        <title>Complete Genome Sequence of Serratia marcescens Podophage Pila.</title>
        <authorList>
            <person name="Melbern L."/>
            <person name="Broussard K."/>
            <person name="Moreland R."/>
            <person name="Liu M."/>
            <person name="Ramsey J."/>
            <person name="Leavitt J."/>
        </authorList>
    </citation>
    <scope>NUCLEOTIDE SEQUENCE [LARGE SCALE GENOMIC DNA]</scope>
</reference>
<organism evidence="1 2">
    <name type="scientific">Serratia phage Pila</name>
    <dbReference type="NCBI Taxonomy" id="2650875"/>
    <lineage>
        <taxon>Viruses</taxon>
        <taxon>Duplodnaviria</taxon>
        <taxon>Heunggongvirae</taxon>
        <taxon>Uroviricota</taxon>
        <taxon>Caudoviricetes</taxon>
        <taxon>Autographivirales</taxon>
        <taxon>Autotranscriptaviridae</taxon>
        <taxon>Studiervirinae</taxon>
        <taxon>Teseptimavirus</taxon>
        <taxon>Teseptimavirus pila</taxon>
    </lineage>
</organism>
<dbReference type="SUPFAM" id="SSF52540">
    <property type="entry name" value="P-loop containing nucleoside triphosphate hydrolases"/>
    <property type="match status" value="1"/>
</dbReference>
<protein>
    <submittedName>
        <fullName evidence="1">AAA-ATPase</fullName>
    </submittedName>
</protein>
<gene>
    <name evidence="1" type="ORF">CPT_Pila_016</name>
</gene>
<evidence type="ECO:0000313" key="1">
    <source>
        <dbReference type="EMBL" id="QFG06785.1"/>
    </source>
</evidence>
<dbReference type="EMBL" id="MN098329">
    <property type="protein sequence ID" value="QFG06785.1"/>
    <property type="molecule type" value="Genomic_DNA"/>
</dbReference>
<dbReference type="InterPro" id="IPR027417">
    <property type="entry name" value="P-loop_NTPase"/>
</dbReference>
<sequence length="188" mass="21113">MIVVLNGPAGCGKDTIANRILEVSSVFKKAEMKAPMWEIAKATLGSNFEQFVELYNDRATKEKPCDMLGGLSPRNFFIHISENWCKPLFGDTYFGERMLQTAISNKHHETILSDGGFSVELMPALDAGETIMLVRLHREGYTFDGDSRSYIHIEHKNCWSLDVKLEDGKIDEAVEGILDAYHTLLKAV</sequence>
<name>A0A5J6T9F4_9CAUD</name>
<keyword evidence="2" id="KW-1185">Reference proteome</keyword>